<reference evidence="3 4" key="1">
    <citation type="submission" date="2006-10" db="EMBL/GenBank/DDBJ databases">
        <title>Complete sequence of Syntrophobacter fumaroxidans MPOB.</title>
        <authorList>
            <consortium name="US DOE Joint Genome Institute"/>
            <person name="Copeland A."/>
            <person name="Lucas S."/>
            <person name="Lapidus A."/>
            <person name="Barry K."/>
            <person name="Detter J.C."/>
            <person name="Glavina del Rio T."/>
            <person name="Hammon N."/>
            <person name="Israni S."/>
            <person name="Pitluck S."/>
            <person name="Goltsman E.G."/>
            <person name="Martinez M."/>
            <person name="Schmutz J."/>
            <person name="Larimer F."/>
            <person name="Land M."/>
            <person name="Hauser L."/>
            <person name="Kyrpides N."/>
            <person name="Kim E."/>
            <person name="Boone D.R."/>
            <person name="Brockman F."/>
            <person name="Culley D."/>
            <person name="Ferry J."/>
            <person name="Gunsalus R."/>
            <person name="McInerney M.J."/>
            <person name="Morrison M."/>
            <person name="Plugge C."/>
            <person name="Rohlin L."/>
            <person name="Scholten J."/>
            <person name="Sieber J."/>
            <person name="Stams A.J.M."/>
            <person name="Worm P."/>
            <person name="Henstra A.M."/>
            <person name="Richardson P."/>
        </authorList>
    </citation>
    <scope>NUCLEOTIDE SEQUENCE [LARGE SCALE GENOMIC DNA]</scope>
    <source>
        <strain evidence="4">DSM 10017 / MPOB</strain>
    </source>
</reference>
<feature type="domain" description="SpoVT-AbrB" evidence="2">
    <location>
        <begin position="95"/>
        <end position="139"/>
    </location>
</feature>
<dbReference type="OrthoDB" id="5515378at2"/>
<dbReference type="SMART" id="SM00966">
    <property type="entry name" value="SpoVT_AbrB"/>
    <property type="match status" value="1"/>
</dbReference>
<dbReference type="GO" id="GO:0003677">
    <property type="term" value="F:DNA binding"/>
    <property type="evidence" value="ECO:0007669"/>
    <property type="project" value="InterPro"/>
</dbReference>
<organism evidence="3 4">
    <name type="scientific">Syntrophobacter fumaroxidans (strain DSM 10017 / MPOB)</name>
    <dbReference type="NCBI Taxonomy" id="335543"/>
    <lineage>
        <taxon>Bacteria</taxon>
        <taxon>Pseudomonadati</taxon>
        <taxon>Thermodesulfobacteriota</taxon>
        <taxon>Syntrophobacteria</taxon>
        <taxon>Syntrophobacterales</taxon>
        <taxon>Syntrophobacteraceae</taxon>
        <taxon>Syntrophobacter</taxon>
    </lineage>
</organism>
<accession>A0LMU9</accession>
<dbReference type="AlphaFoldDB" id="A0LMU9"/>
<protein>
    <recommendedName>
        <fullName evidence="2">SpoVT-AbrB domain-containing protein</fullName>
    </recommendedName>
</protein>
<proteinExistence type="predicted"/>
<dbReference type="InParanoid" id="A0LMU9"/>
<dbReference type="RefSeq" id="WP_011699876.1">
    <property type="nucleotide sequence ID" value="NC_008554.1"/>
</dbReference>
<evidence type="ECO:0000256" key="1">
    <source>
        <dbReference type="SAM" id="MobiDB-lite"/>
    </source>
</evidence>
<sequence>MQIEYKNIDAKLVVNEIRNGRSLESVQKLFGIKFKSEVQDLYLQGLMELGEIPQLEFNKREAVKPQNPMADRSAVRRREKPVPSASTLIKTPNFRTIGQSGSITLNKALLIEQLGFGVGDSFEIYREDDRVILRKTVHSN</sequence>
<dbReference type="InterPro" id="IPR037914">
    <property type="entry name" value="SpoVT-AbrB_sf"/>
</dbReference>
<evidence type="ECO:0000313" key="3">
    <source>
        <dbReference type="EMBL" id="ABK18751.1"/>
    </source>
</evidence>
<dbReference type="SUPFAM" id="SSF89447">
    <property type="entry name" value="AbrB/MazE/MraZ-like"/>
    <property type="match status" value="1"/>
</dbReference>
<name>A0LMU9_SYNFM</name>
<dbReference type="InterPro" id="IPR007159">
    <property type="entry name" value="SpoVT-AbrB_dom"/>
</dbReference>
<gene>
    <name evidence="3" type="ordered locus">Sfum_3078</name>
</gene>
<dbReference type="Proteomes" id="UP000001784">
    <property type="component" value="Chromosome"/>
</dbReference>
<dbReference type="HOGENOM" id="CLU_1834179_0_0_7"/>
<keyword evidence="4" id="KW-1185">Reference proteome</keyword>
<dbReference type="EMBL" id="CP000478">
    <property type="protein sequence ID" value="ABK18751.1"/>
    <property type="molecule type" value="Genomic_DNA"/>
</dbReference>
<dbReference type="KEGG" id="sfu:Sfum_3078"/>
<evidence type="ECO:0000313" key="4">
    <source>
        <dbReference type="Proteomes" id="UP000001784"/>
    </source>
</evidence>
<feature type="region of interest" description="Disordered" evidence="1">
    <location>
        <begin position="62"/>
        <end position="85"/>
    </location>
</feature>
<dbReference type="Pfam" id="PF04014">
    <property type="entry name" value="MazE_antitoxin"/>
    <property type="match status" value="1"/>
</dbReference>
<evidence type="ECO:0000259" key="2">
    <source>
        <dbReference type="SMART" id="SM00966"/>
    </source>
</evidence>